<keyword evidence="5" id="KW-0866">Nonsense-mediated mRNA decay</keyword>
<keyword evidence="9" id="KW-1185">Reference proteome</keyword>
<dbReference type="Pfam" id="PF16741">
    <property type="entry name" value="mRNA_decap_C"/>
    <property type="match status" value="1"/>
</dbReference>
<evidence type="ECO:0000256" key="3">
    <source>
        <dbReference type="ARBA" id="ARBA00022490"/>
    </source>
</evidence>
<dbReference type="GO" id="GO:0031087">
    <property type="term" value="P:deadenylation-independent decapping of nuclear-transcribed mRNA"/>
    <property type="evidence" value="ECO:0007669"/>
    <property type="project" value="TreeGrafter"/>
</dbReference>
<evidence type="ECO:0000256" key="1">
    <source>
        <dbReference type="ARBA" id="ARBA00004496"/>
    </source>
</evidence>
<dbReference type="GO" id="GO:0000290">
    <property type="term" value="P:deadenylation-dependent decapping of nuclear-transcribed mRNA"/>
    <property type="evidence" value="ECO:0007669"/>
    <property type="project" value="InterPro"/>
</dbReference>
<dbReference type="OMA" id="HLMQTDD"/>
<dbReference type="GO" id="GO:0006397">
    <property type="term" value="P:mRNA processing"/>
    <property type="evidence" value="ECO:0007669"/>
    <property type="project" value="UniProtKB-KW"/>
</dbReference>
<reference evidence="8 9" key="1">
    <citation type="submission" date="2014-11" db="EMBL/GenBank/DDBJ databases">
        <title>Genetic blueprint of the zoonotic pathogen Toxocara canis.</title>
        <authorList>
            <person name="Zhu X.-Q."/>
            <person name="Korhonen P.K."/>
            <person name="Cai H."/>
            <person name="Young N.D."/>
            <person name="Nejsum P."/>
            <person name="von Samson-Himmelstjerna G."/>
            <person name="Boag P.R."/>
            <person name="Tan P."/>
            <person name="Li Q."/>
            <person name="Min J."/>
            <person name="Yang Y."/>
            <person name="Wang X."/>
            <person name="Fang X."/>
            <person name="Hall R.S."/>
            <person name="Hofmann A."/>
            <person name="Sternberg P.W."/>
            <person name="Jex A.R."/>
            <person name="Gasser R.B."/>
        </authorList>
    </citation>
    <scope>NUCLEOTIDE SEQUENCE [LARGE SCALE GENOMIC DNA]</scope>
    <source>
        <strain evidence="8">PN_DK_2014</strain>
    </source>
</reference>
<name>A0A0B2W0L1_TOXCA</name>
<dbReference type="Gene3D" id="6.10.140.2030">
    <property type="match status" value="1"/>
</dbReference>
<keyword evidence="3" id="KW-0963">Cytoplasm</keyword>
<dbReference type="InterPro" id="IPR011993">
    <property type="entry name" value="PH-like_dom_sf"/>
</dbReference>
<dbReference type="Pfam" id="PF06058">
    <property type="entry name" value="DCP1"/>
    <property type="match status" value="1"/>
</dbReference>
<dbReference type="EMBL" id="JPKZ01000421">
    <property type="protein sequence ID" value="KHN87503.1"/>
    <property type="molecule type" value="Genomic_DNA"/>
</dbReference>
<dbReference type="CDD" id="cd09804">
    <property type="entry name" value="Dcp1"/>
    <property type="match status" value="1"/>
</dbReference>
<dbReference type="Gene3D" id="2.30.29.30">
    <property type="entry name" value="Pleckstrin-homology domain (PH domain)/Phosphotyrosine-binding domain (PTB)"/>
    <property type="match status" value="1"/>
</dbReference>
<evidence type="ECO:0000256" key="2">
    <source>
        <dbReference type="ARBA" id="ARBA00008778"/>
    </source>
</evidence>
<evidence type="ECO:0000256" key="4">
    <source>
        <dbReference type="ARBA" id="ARBA00022664"/>
    </source>
</evidence>
<dbReference type="InterPro" id="IPR031953">
    <property type="entry name" value="mRNA_decap_C"/>
</dbReference>
<feature type="domain" description="mRNA-decapping enzyme C-terminal" evidence="7">
    <location>
        <begin position="317"/>
        <end position="351"/>
    </location>
</feature>
<dbReference type="GO" id="GO:0000932">
    <property type="term" value="C:P-body"/>
    <property type="evidence" value="ECO:0007669"/>
    <property type="project" value="TreeGrafter"/>
</dbReference>
<organism evidence="8 9">
    <name type="scientific">Toxocara canis</name>
    <name type="common">Canine roundworm</name>
    <dbReference type="NCBI Taxonomy" id="6265"/>
    <lineage>
        <taxon>Eukaryota</taxon>
        <taxon>Metazoa</taxon>
        <taxon>Ecdysozoa</taxon>
        <taxon>Nematoda</taxon>
        <taxon>Chromadorea</taxon>
        <taxon>Rhabditida</taxon>
        <taxon>Spirurina</taxon>
        <taxon>Ascaridomorpha</taxon>
        <taxon>Ascaridoidea</taxon>
        <taxon>Toxocaridae</taxon>
        <taxon>Toxocara</taxon>
    </lineage>
</organism>
<protein>
    <submittedName>
        <fullName evidence="8">mRNA-decapping enzyme 1A</fullName>
    </submittedName>
</protein>
<keyword evidence="4" id="KW-0507">mRNA processing</keyword>
<dbReference type="GO" id="GO:0000184">
    <property type="term" value="P:nuclear-transcribed mRNA catabolic process, nonsense-mediated decay"/>
    <property type="evidence" value="ECO:0007669"/>
    <property type="project" value="UniProtKB-KW"/>
</dbReference>
<comment type="subcellular location">
    <subcellularLocation>
        <location evidence="1">Cytoplasm</location>
    </subcellularLocation>
</comment>
<gene>
    <name evidence="8" type="primary">Dcp1a</name>
    <name evidence="8" type="ORF">Tcan_15399</name>
</gene>
<dbReference type="PANTHER" id="PTHR16290">
    <property type="entry name" value="TRANSCRIPTION FACTOR SMIF DECAPPING ENZYME DCP1"/>
    <property type="match status" value="1"/>
</dbReference>
<evidence type="ECO:0000313" key="8">
    <source>
        <dbReference type="EMBL" id="KHN87503.1"/>
    </source>
</evidence>
<dbReference type="SUPFAM" id="SSF50729">
    <property type="entry name" value="PH domain-like"/>
    <property type="match status" value="1"/>
</dbReference>
<dbReference type="Proteomes" id="UP000031036">
    <property type="component" value="Unassembled WGS sequence"/>
</dbReference>
<evidence type="ECO:0000313" key="9">
    <source>
        <dbReference type="Proteomes" id="UP000031036"/>
    </source>
</evidence>
<evidence type="ECO:0000256" key="6">
    <source>
        <dbReference type="SAM" id="MobiDB-lite"/>
    </source>
</evidence>
<dbReference type="GO" id="GO:0008047">
    <property type="term" value="F:enzyme activator activity"/>
    <property type="evidence" value="ECO:0007669"/>
    <property type="project" value="InterPro"/>
</dbReference>
<feature type="compositionally biased region" description="Polar residues" evidence="6">
    <location>
        <begin position="179"/>
        <end position="188"/>
    </location>
</feature>
<evidence type="ECO:0000256" key="5">
    <source>
        <dbReference type="ARBA" id="ARBA00023161"/>
    </source>
</evidence>
<evidence type="ECO:0000259" key="7">
    <source>
        <dbReference type="Pfam" id="PF16741"/>
    </source>
</evidence>
<dbReference type="PANTHER" id="PTHR16290:SF0">
    <property type="entry name" value="DECAPPING PROTEIN 1, ISOFORM A"/>
    <property type="match status" value="1"/>
</dbReference>
<sequence length="355" mass="39178">MSDSSGKKARSVDAMNLTSVQRIDPCAVAIVDKSTHAALYSFDAVKEEWTKTDIEGPLLIYRRADRPAHSMIIANRQSLSDHIEPITPALRIWEKSPYIFFKKTEENEITGLWFYERDDCIRIYKLLTRLVAENDSQSPAVTSLAPDANFDVLSLLSRAHTQSVPLGSTEHTPTKNHQDTSANNANSSKCGTYEMPVMLQKLLCEESGIAKRTMPTKGALNADQIEKQLVHGESNHLLLDKLAVSHAKLPPNYSSVSLGALSTTAVGGSDSGTIPDEAANTEQSFSRSACNNKTFRVASELKRSCSANDTNTAPIVPLTKEQMLQALTHLLRMDDDFVVQLHRAYVDSLNYRLGL</sequence>
<dbReference type="GO" id="GO:0003729">
    <property type="term" value="F:mRNA binding"/>
    <property type="evidence" value="ECO:0007669"/>
    <property type="project" value="TreeGrafter"/>
</dbReference>
<feature type="region of interest" description="Disordered" evidence="6">
    <location>
        <begin position="163"/>
        <end position="188"/>
    </location>
</feature>
<comment type="caution">
    <text evidence="8">The sequence shown here is derived from an EMBL/GenBank/DDBJ whole genome shotgun (WGS) entry which is preliminary data.</text>
</comment>
<accession>A0A0B2W0L1</accession>
<dbReference type="InterPro" id="IPR010334">
    <property type="entry name" value="Dcp1"/>
</dbReference>
<dbReference type="OrthoDB" id="440673at2759"/>
<dbReference type="AlphaFoldDB" id="A0A0B2W0L1"/>
<comment type="similarity">
    <text evidence="2">Belongs to the DCP1 family.</text>
</comment>
<dbReference type="STRING" id="6265.A0A0B2W0L1"/>
<proteinExistence type="inferred from homology"/>